<dbReference type="Proteomes" id="UP001318301">
    <property type="component" value="Unassembled WGS sequence"/>
</dbReference>
<keyword evidence="3" id="KW-1185">Reference proteome</keyword>
<comment type="caution">
    <text evidence="2">The sequence shown here is derived from an EMBL/GenBank/DDBJ whole genome shotgun (WGS) entry which is preliminary data.</text>
</comment>
<evidence type="ECO:0000256" key="1">
    <source>
        <dbReference type="SAM" id="Phobius"/>
    </source>
</evidence>
<feature type="transmembrane region" description="Helical" evidence="1">
    <location>
        <begin position="66"/>
        <end position="86"/>
    </location>
</feature>
<keyword evidence="1" id="KW-0812">Transmembrane</keyword>
<organism evidence="2 3">
    <name type="scientific">Aquirufa beregesia</name>
    <dbReference type="NCBI Taxonomy" id="2516556"/>
    <lineage>
        <taxon>Bacteria</taxon>
        <taxon>Pseudomonadati</taxon>
        <taxon>Bacteroidota</taxon>
        <taxon>Cytophagia</taxon>
        <taxon>Cytophagales</taxon>
        <taxon>Flectobacillaceae</taxon>
        <taxon>Aquirufa</taxon>
    </lineage>
</organism>
<feature type="transmembrane region" description="Helical" evidence="1">
    <location>
        <begin position="120"/>
        <end position="141"/>
    </location>
</feature>
<reference evidence="2 3" key="1">
    <citation type="submission" date="2019-02" db="EMBL/GenBank/DDBJ databases">
        <title>Genome of a new Bacteroidetes strain.</title>
        <authorList>
            <person name="Pitt A."/>
        </authorList>
    </citation>
    <scope>NUCLEOTIDE SEQUENCE [LARGE SCALE GENOMIC DNA]</scope>
    <source>
        <strain evidence="2 3">50C-KIRBA</strain>
    </source>
</reference>
<accession>A0ABX0EXJ8</accession>
<proteinExistence type="predicted"/>
<sequence length="198" mass="22379">MKPMLKKHPILVGIICATILLFIATQFYPGGSMADKNSVGFDWTQNFISNLFGEKAINGNENLARYWAYAGMVFLSLSLTVFFVQFSVKIPHKGSGLVVRYLGSLGMLFTFLIVTPYHDLMVVLSSTLFLVCLFYITVFIFKTKQHFLKLLCVICLLIFYATLYLYGAGSFDILPIMQKLTFVSVISLVLTLQYRCTL</sequence>
<feature type="transmembrane region" description="Helical" evidence="1">
    <location>
        <begin position="173"/>
        <end position="192"/>
    </location>
</feature>
<evidence type="ECO:0000313" key="2">
    <source>
        <dbReference type="EMBL" id="NGZ45325.1"/>
    </source>
</evidence>
<evidence type="ECO:0008006" key="4">
    <source>
        <dbReference type="Google" id="ProtNLM"/>
    </source>
</evidence>
<gene>
    <name evidence="2" type="ORF">EWU23_12640</name>
</gene>
<dbReference type="RefSeq" id="WP_166232790.1">
    <property type="nucleotide sequence ID" value="NZ_CBCSIJ010000011.1"/>
</dbReference>
<evidence type="ECO:0000313" key="3">
    <source>
        <dbReference type="Proteomes" id="UP001318301"/>
    </source>
</evidence>
<keyword evidence="1" id="KW-1133">Transmembrane helix</keyword>
<feature type="transmembrane region" description="Helical" evidence="1">
    <location>
        <begin position="98"/>
        <end position="114"/>
    </location>
</feature>
<feature type="transmembrane region" description="Helical" evidence="1">
    <location>
        <begin position="148"/>
        <end position="167"/>
    </location>
</feature>
<protein>
    <recommendedName>
        <fullName evidence="4">DUF998 domain-containing protein</fullName>
    </recommendedName>
</protein>
<name>A0ABX0EXJ8_9BACT</name>
<keyword evidence="1" id="KW-0472">Membrane</keyword>
<dbReference type="EMBL" id="SEWW01000010">
    <property type="protein sequence ID" value="NGZ45325.1"/>
    <property type="molecule type" value="Genomic_DNA"/>
</dbReference>